<evidence type="ECO:0000313" key="1">
    <source>
        <dbReference type="EMBL" id="SIS43154.1"/>
    </source>
</evidence>
<sequence>MSRKYIIVASFEERKEYQQKTYKAKKYLFTDKLIVKHPIYYTIR</sequence>
<reference evidence="1 2" key="1">
    <citation type="submission" date="2017-01" db="EMBL/GenBank/DDBJ databases">
        <authorList>
            <person name="Varghese N."/>
            <person name="Submissions S."/>
        </authorList>
    </citation>
    <scope>NUCLEOTIDE SEQUENCE [LARGE SCALE GENOMIC DNA]</scope>
    <source>
        <strain evidence="1 2">DSM 2061</strain>
    </source>
</reference>
<dbReference type="EMBL" id="FTOB01000001">
    <property type="protein sequence ID" value="SIS43154.1"/>
    <property type="molecule type" value="Genomic_DNA"/>
</dbReference>
<evidence type="ECO:0008006" key="3">
    <source>
        <dbReference type="Google" id="ProtNLM"/>
    </source>
</evidence>
<organism evidence="1 2">
    <name type="scientific">Zobellia uliginosa</name>
    <dbReference type="NCBI Taxonomy" id="143224"/>
    <lineage>
        <taxon>Bacteria</taxon>
        <taxon>Pseudomonadati</taxon>
        <taxon>Bacteroidota</taxon>
        <taxon>Flavobacteriia</taxon>
        <taxon>Flavobacteriales</taxon>
        <taxon>Flavobacteriaceae</taxon>
        <taxon>Zobellia</taxon>
    </lineage>
</organism>
<comment type="caution">
    <text evidence="1">The sequence shown here is derived from an EMBL/GenBank/DDBJ whole genome shotgun (WGS) entry which is preliminary data.</text>
</comment>
<evidence type="ECO:0000313" key="2">
    <source>
        <dbReference type="Proteomes" id="UP000185728"/>
    </source>
</evidence>
<name>A0ABY1KJZ5_9FLAO</name>
<dbReference type="Proteomes" id="UP000185728">
    <property type="component" value="Unassembled WGS sequence"/>
</dbReference>
<accession>A0ABY1KJZ5</accession>
<protein>
    <recommendedName>
        <fullName evidence="3">DUF1330 domain-containing protein</fullName>
    </recommendedName>
</protein>
<gene>
    <name evidence="1" type="ORF">SAMN05421766_101938</name>
</gene>
<proteinExistence type="predicted"/>
<keyword evidence="2" id="KW-1185">Reference proteome</keyword>